<evidence type="ECO:0000256" key="9">
    <source>
        <dbReference type="ARBA" id="ARBA00023204"/>
    </source>
</evidence>
<organism evidence="17 18">
    <name type="scientific">Janibacter alkaliphilus</name>
    <dbReference type="NCBI Taxonomy" id="1069963"/>
    <lineage>
        <taxon>Bacteria</taxon>
        <taxon>Bacillati</taxon>
        <taxon>Actinomycetota</taxon>
        <taxon>Actinomycetes</taxon>
        <taxon>Micrococcales</taxon>
        <taxon>Intrasporangiaceae</taxon>
        <taxon>Janibacter</taxon>
    </lineage>
</organism>
<keyword evidence="7" id="KW-0862">Zinc</keyword>
<keyword evidence="17" id="KW-0540">Nuclease</keyword>
<keyword evidence="10 17" id="KW-0456">Lyase</keyword>
<dbReference type="SUPFAM" id="SSF46946">
    <property type="entry name" value="S13-like H2TH domain"/>
    <property type="match status" value="1"/>
</dbReference>
<dbReference type="GO" id="GO:0006284">
    <property type="term" value="P:base-excision repair"/>
    <property type="evidence" value="ECO:0007669"/>
    <property type="project" value="InterPro"/>
</dbReference>
<evidence type="ECO:0000256" key="2">
    <source>
        <dbReference type="ARBA" id="ARBA00012720"/>
    </source>
</evidence>
<dbReference type="AlphaFoldDB" id="A0A852XCS1"/>
<dbReference type="EC" id="4.2.99.18" evidence="2"/>
<dbReference type="PROSITE" id="PS51068">
    <property type="entry name" value="FPG_CAT"/>
    <property type="match status" value="1"/>
</dbReference>
<evidence type="ECO:0000256" key="14">
    <source>
        <dbReference type="SAM" id="MobiDB-lite"/>
    </source>
</evidence>
<dbReference type="SMART" id="SM00898">
    <property type="entry name" value="Fapy_DNA_glyco"/>
    <property type="match status" value="1"/>
</dbReference>
<evidence type="ECO:0000313" key="17">
    <source>
        <dbReference type="EMBL" id="NYG38513.1"/>
    </source>
</evidence>
<keyword evidence="6 17" id="KW-0378">Hydrolase</keyword>
<evidence type="ECO:0000256" key="8">
    <source>
        <dbReference type="ARBA" id="ARBA00023125"/>
    </source>
</evidence>
<protein>
    <recommendedName>
        <fullName evidence="2">DNA-(apurinic or apyrimidinic site) lyase</fullName>
        <ecNumber evidence="2">4.2.99.18</ecNumber>
    </recommendedName>
</protein>
<dbReference type="InterPro" id="IPR012319">
    <property type="entry name" value="FPG_cat"/>
</dbReference>
<evidence type="ECO:0000256" key="6">
    <source>
        <dbReference type="ARBA" id="ARBA00022801"/>
    </source>
</evidence>
<accession>A0A852XCS1</accession>
<evidence type="ECO:0000256" key="3">
    <source>
        <dbReference type="ARBA" id="ARBA00022723"/>
    </source>
</evidence>
<comment type="similarity">
    <text evidence="1">Belongs to the FPG family.</text>
</comment>
<dbReference type="PANTHER" id="PTHR42697:SF1">
    <property type="entry name" value="ENDONUCLEASE 8"/>
    <property type="match status" value="1"/>
</dbReference>
<dbReference type="Pfam" id="PF01149">
    <property type="entry name" value="Fapy_DNA_glyco"/>
    <property type="match status" value="1"/>
</dbReference>
<gene>
    <name evidence="17" type="ORF">BJY28_002982</name>
</gene>
<evidence type="ECO:0000256" key="12">
    <source>
        <dbReference type="ARBA" id="ARBA00023295"/>
    </source>
</evidence>
<dbReference type="InterPro" id="IPR044090">
    <property type="entry name" value="Nei2_N"/>
</dbReference>
<reference evidence="17 18" key="1">
    <citation type="submission" date="2020-07" db="EMBL/GenBank/DDBJ databases">
        <title>Sequencing the genomes of 1000 actinobacteria strains.</title>
        <authorList>
            <person name="Klenk H.-P."/>
        </authorList>
    </citation>
    <scope>NUCLEOTIDE SEQUENCE [LARGE SCALE GENOMIC DNA]</scope>
    <source>
        <strain evidence="17 18">DSM 24723</strain>
    </source>
</reference>
<sequence length="283" mass="31201">MPEGDTVWRTAQRLGSALAGERLTLAEIRWGEVDEAPLRGAVVREVVPRGKHLLHRTDTGWSLHTHLRMEGSWRVERAGSPAAARMLRRPAVRAALGTDRWTTIGLDLGVLDLVPTEDEHRLVGHLGPDILGPDWDHDEALRRLRETPGTTIGEALLDQRHLAGIGTFWASEALFAERVHPWRAVGELTPDELTALVERARTLMLRGKEHAMQSSTGVRRRGEESYVHARSGRPCRRCGSTVRVAALGAPPRERPFFSCPGCQGGPAPTDDGRPQAPLGAKRR</sequence>
<evidence type="ECO:0000256" key="4">
    <source>
        <dbReference type="ARBA" id="ARBA00022763"/>
    </source>
</evidence>
<dbReference type="InterPro" id="IPR010979">
    <property type="entry name" value="Ribosomal_uS13-like_H2TH"/>
</dbReference>
<feature type="region of interest" description="Disordered" evidence="14">
    <location>
        <begin position="255"/>
        <end position="283"/>
    </location>
</feature>
<keyword evidence="12 17" id="KW-0326">Glycosidase</keyword>
<keyword evidence="4" id="KW-0227">DNA damage</keyword>
<evidence type="ECO:0000256" key="13">
    <source>
        <dbReference type="PROSITE-ProRule" id="PRU00391"/>
    </source>
</evidence>
<evidence type="ECO:0000256" key="11">
    <source>
        <dbReference type="ARBA" id="ARBA00023268"/>
    </source>
</evidence>
<keyword evidence="9" id="KW-0234">DNA repair</keyword>
<dbReference type="InterPro" id="IPR000214">
    <property type="entry name" value="Znf_DNA_glyclase/AP_lyase"/>
</dbReference>
<evidence type="ECO:0000256" key="1">
    <source>
        <dbReference type="ARBA" id="ARBA00009409"/>
    </source>
</evidence>
<dbReference type="Gene3D" id="3.20.190.10">
    <property type="entry name" value="MutM-like, N-terminal"/>
    <property type="match status" value="1"/>
</dbReference>
<name>A0A852XCS1_9MICO</name>
<feature type="domain" description="FPG-type" evidence="15">
    <location>
        <begin position="226"/>
        <end position="264"/>
    </location>
</feature>
<evidence type="ECO:0000256" key="7">
    <source>
        <dbReference type="ARBA" id="ARBA00022833"/>
    </source>
</evidence>
<keyword evidence="8" id="KW-0238">DNA-binding</keyword>
<keyword evidence="18" id="KW-1185">Reference proteome</keyword>
<dbReference type="InterPro" id="IPR015886">
    <property type="entry name" value="H2TH_FPG"/>
</dbReference>
<dbReference type="Gene3D" id="1.10.8.50">
    <property type="match status" value="1"/>
</dbReference>
<dbReference type="EMBL" id="JACBZX010000001">
    <property type="protein sequence ID" value="NYG38513.1"/>
    <property type="molecule type" value="Genomic_DNA"/>
</dbReference>
<feature type="domain" description="Formamidopyrimidine-DNA glycosylase catalytic" evidence="16">
    <location>
        <begin position="2"/>
        <end position="96"/>
    </location>
</feature>
<dbReference type="SUPFAM" id="SSF57716">
    <property type="entry name" value="Glucocorticoid receptor-like (DNA-binding domain)"/>
    <property type="match status" value="1"/>
</dbReference>
<dbReference type="GO" id="GO:0003684">
    <property type="term" value="F:damaged DNA binding"/>
    <property type="evidence" value="ECO:0007669"/>
    <property type="project" value="InterPro"/>
</dbReference>
<dbReference type="InterPro" id="IPR035937">
    <property type="entry name" value="FPG_N"/>
</dbReference>
<dbReference type="SUPFAM" id="SSF81624">
    <property type="entry name" value="N-terminal domain of MutM-like DNA repair proteins"/>
    <property type="match status" value="1"/>
</dbReference>
<dbReference type="GO" id="GO:0008270">
    <property type="term" value="F:zinc ion binding"/>
    <property type="evidence" value="ECO:0007669"/>
    <property type="project" value="UniProtKB-KW"/>
</dbReference>
<proteinExistence type="inferred from homology"/>
<dbReference type="PROSITE" id="PS51066">
    <property type="entry name" value="ZF_FPG_2"/>
    <property type="match status" value="1"/>
</dbReference>
<dbReference type="GO" id="GO:0000703">
    <property type="term" value="F:oxidized pyrimidine nucleobase lesion DNA N-glycosylase activity"/>
    <property type="evidence" value="ECO:0007669"/>
    <property type="project" value="TreeGrafter"/>
</dbReference>
<dbReference type="CDD" id="cd08971">
    <property type="entry name" value="AcNei2_N"/>
    <property type="match status" value="1"/>
</dbReference>
<dbReference type="RefSeq" id="WP_179463693.1">
    <property type="nucleotide sequence ID" value="NZ_JACBZX010000001.1"/>
</dbReference>
<evidence type="ECO:0000259" key="16">
    <source>
        <dbReference type="PROSITE" id="PS51068"/>
    </source>
</evidence>
<evidence type="ECO:0000256" key="10">
    <source>
        <dbReference type="ARBA" id="ARBA00023239"/>
    </source>
</evidence>
<evidence type="ECO:0000256" key="5">
    <source>
        <dbReference type="ARBA" id="ARBA00022771"/>
    </source>
</evidence>
<dbReference type="Proteomes" id="UP000592181">
    <property type="component" value="Unassembled WGS sequence"/>
</dbReference>
<keyword evidence="11" id="KW-0511">Multifunctional enzyme</keyword>
<evidence type="ECO:0000259" key="15">
    <source>
        <dbReference type="PROSITE" id="PS51066"/>
    </source>
</evidence>
<dbReference type="PANTHER" id="PTHR42697">
    <property type="entry name" value="ENDONUCLEASE 8"/>
    <property type="match status" value="1"/>
</dbReference>
<dbReference type="Pfam" id="PF06831">
    <property type="entry name" value="H2TH"/>
    <property type="match status" value="1"/>
</dbReference>
<keyword evidence="17" id="KW-0255">Endonuclease</keyword>
<evidence type="ECO:0000313" key="18">
    <source>
        <dbReference type="Proteomes" id="UP000592181"/>
    </source>
</evidence>
<dbReference type="SMART" id="SM01232">
    <property type="entry name" value="H2TH"/>
    <property type="match status" value="1"/>
</dbReference>
<keyword evidence="5 13" id="KW-0863">Zinc-finger</keyword>
<keyword evidence="3" id="KW-0479">Metal-binding</keyword>
<comment type="caution">
    <text evidence="17">The sequence shown here is derived from an EMBL/GenBank/DDBJ whole genome shotgun (WGS) entry which is preliminary data.</text>
</comment>
<dbReference type="GO" id="GO:0140078">
    <property type="term" value="F:class I DNA-(apurinic or apyrimidinic site) endonuclease activity"/>
    <property type="evidence" value="ECO:0007669"/>
    <property type="project" value="UniProtKB-EC"/>
</dbReference>